<feature type="compositionally biased region" description="Polar residues" evidence="1">
    <location>
        <begin position="221"/>
        <end position="233"/>
    </location>
</feature>
<feature type="region of interest" description="Disordered" evidence="1">
    <location>
        <begin position="48"/>
        <end position="71"/>
    </location>
</feature>
<accession>S9ULD7</accession>
<proteinExistence type="predicted"/>
<dbReference type="EMBL" id="ATMH01012018">
    <property type="protein sequence ID" value="EPY15506.1"/>
    <property type="molecule type" value="Genomic_DNA"/>
</dbReference>
<evidence type="ECO:0000313" key="3">
    <source>
        <dbReference type="Proteomes" id="UP000015354"/>
    </source>
</evidence>
<feature type="region of interest" description="Disordered" evidence="1">
    <location>
        <begin position="96"/>
        <end position="400"/>
    </location>
</feature>
<gene>
    <name evidence="2" type="ORF">STCU_11967</name>
</gene>
<reference evidence="2 3" key="1">
    <citation type="journal article" date="2013" name="PLoS ONE">
        <title>Predicting the Proteins of Angomonas deanei, Strigomonas culicis and Their Respective Endosymbionts Reveals New Aspects of the Trypanosomatidae Family.</title>
        <authorList>
            <person name="Motta M.C."/>
            <person name="Martins A.C."/>
            <person name="de Souza S.S."/>
            <person name="Catta-Preta C.M."/>
            <person name="Silva R."/>
            <person name="Klein C.C."/>
            <person name="de Almeida L.G."/>
            <person name="de Lima Cunha O."/>
            <person name="Ciapina L.P."/>
            <person name="Brocchi M."/>
            <person name="Colabardini A.C."/>
            <person name="de Araujo Lima B."/>
            <person name="Machado C.R."/>
            <person name="de Almeida Soares C.M."/>
            <person name="Probst C.M."/>
            <person name="de Menezes C.B."/>
            <person name="Thompson C.E."/>
            <person name="Bartholomeu D.C."/>
            <person name="Gradia D.F."/>
            <person name="Pavoni D.P."/>
            <person name="Grisard E.C."/>
            <person name="Fantinatti-Garboggini F."/>
            <person name="Marchini F.K."/>
            <person name="Rodrigues-Luiz G.F."/>
            <person name="Wagner G."/>
            <person name="Goldman G.H."/>
            <person name="Fietto J.L."/>
            <person name="Elias M.C."/>
            <person name="Goldman M.H."/>
            <person name="Sagot M.F."/>
            <person name="Pereira M."/>
            <person name="Stoco P.H."/>
            <person name="de Mendonca-Neto R.P."/>
            <person name="Teixeira S.M."/>
            <person name="Maciel T.E."/>
            <person name="de Oliveira Mendes T.A."/>
            <person name="Urmenyi T.P."/>
            <person name="de Souza W."/>
            <person name="Schenkman S."/>
            <person name="de Vasconcelos A.T."/>
        </authorList>
    </citation>
    <scope>NUCLEOTIDE SEQUENCE [LARGE SCALE GENOMIC DNA]</scope>
</reference>
<evidence type="ECO:0000313" key="2">
    <source>
        <dbReference type="EMBL" id="EPY15506.1"/>
    </source>
</evidence>
<feature type="compositionally biased region" description="Polar residues" evidence="1">
    <location>
        <begin position="194"/>
        <end position="208"/>
    </location>
</feature>
<comment type="caution">
    <text evidence="2">The sequence shown here is derived from an EMBL/GenBank/DDBJ whole genome shotgun (WGS) entry which is preliminary data.</text>
</comment>
<name>S9ULD7_9TRYP</name>
<keyword evidence="3" id="KW-1185">Reference proteome</keyword>
<dbReference type="AlphaFoldDB" id="S9ULD7"/>
<feature type="compositionally biased region" description="Low complexity" evidence="1">
    <location>
        <begin position="355"/>
        <end position="373"/>
    </location>
</feature>
<protein>
    <submittedName>
        <fullName evidence="2">Proteophosphoglycan ppg4</fullName>
    </submittedName>
</protein>
<feature type="compositionally biased region" description="Polar residues" evidence="1">
    <location>
        <begin position="315"/>
        <end position="330"/>
    </location>
</feature>
<evidence type="ECO:0000256" key="1">
    <source>
        <dbReference type="SAM" id="MobiDB-lite"/>
    </source>
</evidence>
<organism evidence="2 3">
    <name type="scientific">Strigomonas culicis</name>
    <dbReference type="NCBI Taxonomy" id="28005"/>
    <lineage>
        <taxon>Eukaryota</taxon>
        <taxon>Discoba</taxon>
        <taxon>Euglenozoa</taxon>
        <taxon>Kinetoplastea</taxon>
        <taxon>Metakinetoplastina</taxon>
        <taxon>Trypanosomatida</taxon>
        <taxon>Trypanosomatidae</taxon>
        <taxon>Strigomonadinae</taxon>
        <taxon>Strigomonas</taxon>
    </lineage>
</organism>
<dbReference type="Proteomes" id="UP000015354">
    <property type="component" value="Unassembled WGS sequence"/>
</dbReference>
<sequence length="400" mass="42239">MSGTSFDLYNEQRELARVRAAIAQCLATWPSQAAHVAEAWADVLTPQRGAAHEAPASPTDRALSPSHPVETPAQMSNALADRIQGPLPLEVGSLTKAASEPKRTLSHAGPVLSPPRRTSHPSPRVPKERPPNASPIYQRRSSVQLADRTPPPALDRPFAADGQPHALQGQAPRRAESLPQTRPPPHEKPPSLHLSRSTSCASIESFSETCPLDEEDLEDVCSQQSTESLSSAANHPLPESHDLSGNVLLARRRCQSPGKPLVTPGRVQSPTPSSPHGRPAVAQRTAPPSAAAPVHGARLLSAKQNVALPPPPQEGIQTPKRSIVSASGDQTPMPVGDCTHIFSSTPAQTPDGKVPQQQSPTASPHSSASAEAPLYRGDDGHSGSSSSANSYIAHRRSPHS</sequence>